<gene>
    <name evidence="3" type="ORF">GCM10010844_23090</name>
</gene>
<organism evidence="3 4">
    <name type="scientific">Deinococcus radiotolerans</name>
    <dbReference type="NCBI Taxonomy" id="1309407"/>
    <lineage>
        <taxon>Bacteria</taxon>
        <taxon>Thermotogati</taxon>
        <taxon>Deinococcota</taxon>
        <taxon>Deinococci</taxon>
        <taxon>Deinococcales</taxon>
        <taxon>Deinococcaceae</taxon>
        <taxon>Deinococcus</taxon>
    </lineage>
</organism>
<keyword evidence="2" id="KW-0812">Transmembrane</keyword>
<feature type="region of interest" description="Disordered" evidence="1">
    <location>
        <begin position="59"/>
        <end position="79"/>
    </location>
</feature>
<evidence type="ECO:0000256" key="1">
    <source>
        <dbReference type="SAM" id="MobiDB-lite"/>
    </source>
</evidence>
<keyword evidence="2" id="KW-0472">Membrane</keyword>
<dbReference type="EMBL" id="BMPE01000005">
    <property type="protein sequence ID" value="GGL03842.1"/>
    <property type="molecule type" value="Genomic_DNA"/>
</dbReference>
<dbReference type="Proteomes" id="UP000604341">
    <property type="component" value="Unassembled WGS sequence"/>
</dbReference>
<sequence length="79" mass="8777">MFGRRVPPHIVFAFSLLLAALCAWGAYAGLTGGHVLWGAVAAVLAVWFTVDAVRSYGWAQTRRREDAEKRAQNHPNLKR</sequence>
<reference evidence="4" key="1">
    <citation type="journal article" date="2019" name="Int. J. Syst. Evol. Microbiol.">
        <title>The Global Catalogue of Microorganisms (GCM) 10K type strain sequencing project: providing services to taxonomists for standard genome sequencing and annotation.</title>
        <authorList>
            <consortium name="The Broad Institute Genomics Platform"/>
            <consortium name="The Broad Institute Genome Sequencing Center for Infectious Disease"/>
            <person name="Wu L."/>
            <person name="Ma J."/>
        </authorList>
    </citation>
    <scope>NUCLEOTIDE SEQUENCE [LARGE SCALE GENOMIC DNA]</scope>
    <source>
        <strain evidence="4">JCM 19173</strain>
    </source>
</reference>
<comment type="caution">
    <text evidence="3">The sequence shown here is derived from an EMBL/GenBank/DDBJ whole genome shotgun (WGS) entry which is preliminary data.</text>
</comment>
<accession>A0ABQ2FLD5</accession>
<protein>
    <submittedName>
        <fullName evidence="3">Uncharacterized protein</fullName>
    </submittedName>
</protein>
<feature type="transmembrane region" description="Helical" evidence="2">
    <location>
        <begin position="35"/>
        <end position="53"/>
    </location>
</feature>
<keyword evidence="4" id="KW-1185">Reference proteome</keyword>
<feature type="compositionally biased region" description="Basic and acidic residues" evidence="1">
    <location>
        <begin position="62"/>
        <end position="71"/>
    </location>
</feature>
<keyword evidence="2" id="KW-1133">Transmembrane helix</keyword>
<evidence type="ECO:0000313" key="4">
    <source>
        <dbReference type="Proteomes" id="UP000604341"/>
    </source>
</evidence>
<proteinExistence type="predicted"/>
<evidence type="ECO:0000256" key="2">
    <source>
        <dbReference type="SAM" id="Phobius"/>
    </source>
</evidence>
<name>A0ABQ2FLD5_9DEIO</name>
<evidence type="ECO:0000313" key="3">
    <source>
        <dbReference type="EMBL" id="GGL03842.1"/>
    </source>
</evidence>
<dbReference type="RefSeq" id="WP_189069156.1">
    <property type="nucleotide sequence ID" value="NZ_BMPE01000005.1"/>
</dbReference>